<evidence type="ECO:0000313" key="2">
    <source>
        <dbReference type="Proteomes" id="UP000324222"/>
    </source>
</evidence>
<comment type="caution">
    <text evidence="1">The sequence shown here is derived from an EMBL/GenBank/DDBJ whole genome shotgun (WGS) entry which is preliminary data.</text>
</comment>
<accession>A0A5B7FM15</accession>
<sequence length="62" mass="6600">MGKGGQHEEVRIIQSHACLLAECVESNGNWTADSIVEMVVLPDDLICCVTEGSLPGRLYPGG</sequence>
<organism evidence="1 2">
    <name type="scientific">Portunus trituberculatus</name>
    <name type="common">Swimming crab</name>
    <name type="synonym">Neptunus trituberculatus</name>
    <dbReference type="NCBI Taxonomy" id="210409"/>
    <lineage>
        <taxon>Eukaryota</taxon>
        <taxon>Metazoa</taxon>
        <taxon>Ecdysozoa</taxon>
        <taxon>Arthropoda</taxon>
        <taxon>Crustacea</taxon>
        <taxon>Multicrustacea</taxon>
        <taxon>Malacostraca</taxon>
        <taxon>Eumalacostraca</taxon>
        <taxon>Eucarida</taxon>
        <taxon>Decapoda</taxon>
        <taxon>Pleocyemata</taxon>
        <taxon>Brachyura</taxon>
        <taxon>Eubrachyura</taxon>
        <taxon>Portunoidea</taxon>
        <taxon>Portunidae</taxon>
        <taxon>Portuninae</taxon>
        <taxon>Portunus</taxon>
    </lineage>
</organism>
<gene>
    <name evidence="1" type="ORF">E2C01_039963</name>
</gene>
<dbReference type="Proteomes" id="UP000324222">
    <property type="component" value="Unassembled WGS sequence"/>
</dbReference>
<keyword evidence="2" id="KW-1185">Reference proteome</keyword>
<dbReference type="AlphaFoldDB" id="A0A5B7FM15"/>
<reference evidence="1 2" key="1">
    <citation type="submission" date="2019-05" db="EMBL/GenBank/DDBJ databases">
        <title>Another draft genome of Portunus trituberculatus and its Hox gene families provides insights of decapod evolution.</title>
        <authorList>
            <person name="Jeong J.-H."/>
            <person name="Song I."/>
            <person name="Kim S."/>
            <person name="Choi T."/>
            <person name="Kim D."/>
            <person name="Ryu S."/>
            <person name="Kim W."/>
        </authorList>
    </citation>
    <scope>NUCLEOTIDE SEQUENCE [LARGE SCALE GENOMIC DNA]</scope>
    <source>
        <tissue evidence="1">Muscle</tissue>
    </source>
</reference>
<dbReference type="EMBL" id="VSRR010007116">
    <property type="protein sequence ID" value="MPC46249.1"/>
    <property type="molecule type" value="Genomic_DNA"/>
</dbReference>
<evidence type="ECO:0000313" key="1">
    <source>
        <dbReference type="EMBL" id="MPC46249.1"/>
    </source>
</evidence>
<name>A0A5B7FM15_PORTR</name>
<proteinExistence type="predicted"/>
<protein>
    <submittedName>
        <fullName evidence="1">Uncharacterized protein</fullName>
    </submittedName>
</protein>